<keyword evidence="3" id="KW-0614">Plasmid</keyword>
<organism evidence="3 4">
    <name type="scientific">Novosphingobium humi</name>
    <dbReference type="NCBI Taxonomy" id="2282397"/>
    <lineage>
        <taxon>Bacteria</taxon>
        <taxon>Pseudomonadati</taxon>
        <taxon>Pseudomonadota</taxon>
        <taxon>Alphaproteobacteria</taxon>
        <taxon>Sphingomonadales</taxon>
        <taxon>Sphingomonadaceae</taxon>
        <taxon>Novosphingobium</taxon>
    </lineage>
</organism>
<dbReference type="Proteomes" id="UP001218231">
    <property type="component" value="Plasmid unnamed1"/>
</dbReference>
<evidence type="ECO:0000313" key="4">
    <source>
        <dbReference type="Proteomes" id="UP001218231"/>
    </source>
</evidence>
<feature type="chain" id="PRO_5045897837" evidence="1">
    <location>
        <begin position="24"/>
        <end position="190"/>
    </location>
</feature>
<dbReference type="Pfam" id="PF04366">
    <property type="entry name" value="Ysc84"/>
    <property type="match status" value="1"/>
</dbReference>
<dbReference type="InterPro" id="IPR007461">
    <property type="entry name" value="Ysc84_actin-binding"/>
</dbReference>
<dbReference type="EMBL" id="CP117418">
    <property type="protein sequence ID" value="WCT80039.1"/>
    <property type="molecule type" value="Genomic_DNA"/>
</dbReference>
<sequence>MKIFSRPALAGFATAALAAMALASLVGSSAEARTALQITQQGKDTLRLLEAQDPRARGLSRRARAVLVFPSIIKGGFIFGAQSGNGVLLAHGKTRGYYNLSGGSWGLQAGAQDFSYVLFLMNDRALSNVESNSGFSAGTGPSVVVINKSAQTAVDTSMIDHDVYAFPFNGKGLMADLTLQGTKISQIHPK</sequence>
<keyword evidence="1" id="KW-0732">Signal</keyword>
<proteinExistence type="predicted"/>
<geneLocation type="plasmid" evidence="3 4">
    <name>unnamed1</name>
</geneLocation>
<name>A0ABY7U6S9_9SPHN</name>
<protein>
    <submittedName>
        <fullName evidence="3">Lipid-binding SYLF domain-containing protein</fullName>
    </submittedName>
</protein>
<keyword evidence="4" id="KW-1185">Reference proteome</keyword>
<dbReference type="RefSeq" id="WP_273620311.1">
    <property type="nucleotide sequence ID" value="NZ_CP117418.1"/>
</dbReference>
<evidence type="ECO:0000313" key="3">
    <source>
        <dbReference type="EMBL" id="WCT80039.1"/>
    </source>
</evidence>
<feature type="domain" description="Ysc84 actin-binding" evidence="2">
    <location>
        <begin position="102"/>
        <end position="186"/>
    </location>
</feature>
<evidence type="ECO:0000259" key="2">
    <source>
        <dbReference type="Pfam" id="PF04366"/>
    </source>
</evidence>
<dbReference type="CDD" id="cd11524">
    <property type="entry name" value="SYLF"/>
    <property type="match status" value="1"/>
</dbReference>
<gene>
    <name evidence="3" type="ORF">PQ457_18445</name>
</gene>
<evidence type="ECO:0000256" key="1">
    <source>
        <dbReference type="SAM" id="SignalP"/>
    </source>
</evidence>
<reference evidence="3 4" key="1">
    <citation type="submission" date="2023-02" db="EMBL/GenBank/DDBJ databases">
        <title>Genome sequence of Novosphingobium humi KACC 19094.</title>
        <authorList>
            <person name="Kim S."/>
            <person name="Heo J."/>
            <person name="Kwon S.-W."/>
        </authorList>
    </citation>
    <scope>NUCLEOTIDE SEQUENCE [LARGE SCALE GENOMIC DNA]</scope>
    <source>
        <strain evidence="3 4">KACC 19094</strain>
        <plasmid evidence="3 4">unnamed1</plasmid>
    </source>
</reference>
<feature type="signal peptide" evidence="1">
    <location>
        <begin position="1"/>
        <end position="23"/>
    </location>
</feature>
<accession>A0ABY7U6S9</accession>